<keyword evidence="1" id="KW-0812">Transmembrane</keyword>
<keyword evidence="1" id="KW-0472">Membrane</keyword>
<dbReference type="RefSeq" id="WP_138128699.1">
    <property type="nucleotide sequence ID" value="NZ_JRPE02000002.1"/>
</dbReference>
<keyword evidence="1" id="KW-1133">Transmembrane helix</keyword>
<name>A0A4U8T206_9HELI</name>
<protein>
    <submittedName>
        <fullName evidence="2">Uncharacterized protein</fullName>
    </submittedName>
</protein>
<feature type="transmembrane region" description="Helical" evidence="1">
    <location>
        <begin position="47"/>
        <end position="67"/>
    </location>
</feature>
<dbReference type="Proteomes" id="UP000029921">
    <property type="component" value="Unassembled WGS sequence"/>
</dbReference>
<evidence type="ECO:0000313" key="2">
    <source>
        <dbReference type="EMBL" id="TLD93425.1"/>
    </source>
</evidence>
<sequence length="188" mass="21897">MNVDFVVFTMEHYLVCFVFAMVLPTIFGLLTAFLIRKHLTDDEVWNFFAFNMLGGLLSGLIVFCFWIDPKKNIDITNEQRGIIADLVKQEKVSKQSVRVKAGGFYNDWVRKQGGGREIEEVMGINRVPLEFYVCLEKGFNSPICAKLFENFLVREKEEVRREKESEALARKNKQEAIENYNRILEKVK</sequence>
<dbReference type="EMBL" id="JRPE02000002">
    <property type="protein sequence ID" value="TLD93425.1"/>
    <property type="molecule type" value="Genomic_DNA"/>
</dbReference>
<proteinExistence type="predicted"/>
<gene>
    <name evidence="2" type="ORF">LS74_001465</name>
</gene>
<evidence type="ECO:0000256" key="1">
    <source>
        <dbReference type="SAM" id="Phobius"/>
    </source>
</evidence>
<reference evidence="2 3" key="1">
    <citation type="journal article" date="2014" name="Genome Announc.">
        <title>Draft genome sequences of eight enterohepatic helicobacter species isolated from both laboratory and wild rodents.</title>
        <authorList>
            <person name="Sheh A."/>
            <person name="Shen Z."/>
            <person name="Fox J.G."/>
        </authorList>
    </citation>
    <scope>NUCLEOTIDE SEQUENCE [LARGE SCALE GENOMIC DNA]</scope>
    <source>
        <strain evidence="2 3">MIT 96-1001</strain>
    </source>
</reference>
<feature type="transmembrane region" description="Helical" evidence="1">
    <location>
        <begin position="12"/>
        <end position="35"/>
    </location>
</feature>
<evidence type="ECO:0000313" key="3">
    <source>
        <dbReference type="Proteomes" id="UP000029921"/>
    </source>
</evidence>
<accession>A0A4U8T206</accession>
<keyword evidence="3" id="KW-1185">Reference proteome</keyword>
<organism evidence="2 3">
    <name type="scientific">Helicobacter magdeburgensis</name>
    <dbReference type="NCBI Taxonomy" id="471858"/>
    <lineage>
        <taxon>Bacteria</taxon>
        <taxon>Pseudomonadati</taxon>
        <taxon>Campylobacterota</taxon>
        <taxon>Epsilonproteobacteria</taxon>
        <taxon>Campylobacterales</taxon>
        <taxon>Helicobacteraceae</taxon>
        <taxon>Helicobacter</taxon>
    </lineage>
</organism>
<dbReference type="AlphaFoldDB" id="A0A4U8T206"/>
<comment type="caution">
    <text evidence="2">The sequence shown here is derived from an EMBL/GenBank/DDBJ whole genome shotgun (WGS) entry which is preliminary data.</text>
</comment>